<gene>
    <name evidence="7" type="ORF">BASA50_010626</name>
</gene>
<dbReference type="PANTHER" id="PTHR13228:SF3">
    <property type="entry name" value="CONSERVED OLIGOMERIC GOLGI COMPLEX SUBUNIT 5"/>
    <property type="match status" value="1"/>
</dbReference>
<dbReference type="InterPro" id="IPR019465">
    <property type="entry name" value="Cog5"/>
</dbReference>
<keyword evidence="8" id="KW-1185">Reference proteome</keyword>
<reference evidence="7 8" key="1">
    <citation type="submission" date="2021-02" db="EMBL/GenBank/DDBJ databases">
        <title>Variation within the Batrachochytrium salamandrivorans European outbreak.</title>
        <authorList>
            <person name="Kelly M."/>
            <person name="Pasmans F."/>
            <person name="Shea T.P."/>
            <person name="Munoz J.F."/>
            <person name="Carranza S."/>
            <person name="Cuomo C.A."/>
            <person name="Martel A."/>
        </authorList>
    </citation>
    <scope>NUCLEOTIDE SEQUENCE [LARGE SCALE GENOMIC DNA]</scope>
    <source>
        <strain evidence="7 8">AMFP18/2</strain>
    </source>
</reference>
<feature type="domain" description="Conserved oligomeric Golgi complex subunit 5 helical" evidence="6">
    <location>
        <begin position="180"/>
        <end position="393"/>
    </location>
</feature>
<evidence type="ECO:0000313" key="8">
    <source>
        <dbReference type="Proteomes" id="UP001648503"/>
    </source>
</evidence>
<evidence type="ECO:0000313" key="7">
    <source>
        <dbReference type="EMBL" id="KAH6588664.1"/>
    </source>
</evidence>
<sequence>MVARRDSTDNVLELDDFRDFTAIDFSPAVHASKMMMFSATDDDQEVGMSELLGKFNYNIDFLNKKINDQVLRHYDSLLDQINELNSMDSTMTMVKQKYHTVQSSFSRIKTRLVGQHTQVRQCITQIEHAQALNETLRQIDEFLRLMTRLESEMAAGPSGYIKTAVHIYDIECIIAESDISGIQVVEADLSNVSSYKATIDQYSELMLSDGLTEQNQTKVAQGLQIFSNMHIMPIKVKDILERFTTSVLQTVQKTFDVVSLNAEMKEIQQRTSSSGGVRRINDPPIAASSSNVAVWANILWTRTEKLTDVIYAHALKLYLLDKVLKRKWDPVTRVSFQEGVTQLIGGDLPSIFWTTFSQILDRELKISTKGSQFLLQVLQAGYPRLLRVFHDLFTRISLVSGNTFNETDKSPESQTVLKTLASFESAYISRSLARLLDVVNSVFPDKPAPGQRPSASREDVDKIVRIISSELGVVKFDAHLLRLASKNIQKSLNMYTVKCENLSPTDASAYQIGVAISSSQQLNVDILNCLSHLGDSVCGFLDEYDETAADLPLSDAITNITKLMKSIVEPLMMSFSSDLEVIISKMHKEDYSPRQLNSSTRNTPLHQSDTTSAYFSEFVTNLKWISREILARLQCGDSVRDWAGALCTRVVELVMRHLSLVRPLNEQGKLRIAADLTHIEYFFNQFLGAYDIKLDVDLIEAHRSMRAFRHLLFMDQTEILNAHQLTHLSPVIVIHHIIGRSDGAIPLPMQVFGWSAIEYSAWLDSHTLAYAFDILEKCLSVYVSEVSRRGETQYCVECPIVRSMLSLYSKQYA</sequence>
<feature type="domain" description="Conserved oligomeric Golgi complex subunit 5 N-terminal" evidence="5">
    <location>
        <begin position="19"/>
        <end position="149"/>
    </location>
</feature>
<accession>A0ABQ8EY58</accession>
<dbReference type="InterPro" id="IPR048485">
    <property type="entry name" value="COG5_helical"/>
</dbReference>
<dbReference type="PANTHER" id="PTHR13228">
    <property type="entry name" value="CONSERVED OLIGOMERIC GOLGI COMPLEX COMPONENT 5"/>
    <property type="match status" value="1"/>
</dbReference>
<dbReference type="InterPro" id="IPR049176">
    <property type="entry name" value="COG5_N"/>
</dbReference>
<evidence type="ECO:0000256" key="3">
    <source>
        <dbReference type="ARBA" id="ARBA00023034"/>
    </source>
</evidence>
<name>A0ABQ8EY58_9FUNG</name>
<dbReference type="Proteomes" id="UP001648503">
    <property type="component" value="Unassembled WGS sequence"/>
</dbReference>
<proteinExistence type="predicted"/>
<dbReference type="Pfam" id="PF10392">
    <property type="entry name" value="COG5_N"/>
    <property type="match status" value="1"/>
</dbReference>
<organism evidence="7 8">
    <name type="scientific">Batrachochytrium salamandrivorans</name>
    <dbReference type="NCBI Taxonomy" id="1357716"/>
    <lineage>
        <taxon>Eukaryota</taxon>
        <taxon>Fungi</taxon>
        <taxon>Fungi incertae sedis</taxon>
        <taxon>Chytridiomycota</taxon>
        <taxon>Chytridiomycota incertae sedis</taxon>
        <taxon>Chytridiomycetes</taxon>
        <taxon>Rhizophydiales</taxon>
        <taxon>Rhizophydiales incertae sedis</taxon>
        <taxon>Batrachochytrium</taxon>
    </lineage>
</organism>
<keyword evidence="4" id="KW-0472">Membrane</keyword>
<evidence type="ECO:0000256" key="2">
    <source>
        <dbReference type="ARBA" id="ARBA00020974"/>
    </source>
</evidence>
<comment type="caution">
    <text evidence="7">The sequence shown here is derived from an EMBL/GenBank/DDBJ whole genome shotgun (WGS) entry which is preliminary data.</text>
</comment>
<evidence type="ECO:0000256" key="1">
    <source>
        <dbReference type="ARBA" id="ARBA00004395"/>
    </source>
</evidence>
<evidence type="ECO:0000259" key="6">
    <source>
        <dbReference type="Pfam" id="PF20649"/>
    </source>
</evidence>
<evidence type="ECO:0000256" key="4">
    <source>
        <dbReference type="ARBA" id="ARBA00023136"/>
    </source>
</evidence>
<keyword evidence="3" id="KW-0333">Golgi apparatus</keyword>
<comment type="subcellular location">
    <subcellularLocation>
        <location evidence="1">Golgi apparatus membrane</location>
        <topology evidence="1">Peripheral membrane protein</topology>
    </subcellularLocation>
</comment>
<dbReference type="EMBL" id="JAFCIX010000496">
    <property type="protein sequence ID" value="KAH6588664.1"/>
    <property type="molecule type" value="Genomic_DNA"/>
</dbReference>
<dbReference type="Pfam" id="PF20649">
    <property type="entry name" value="COG5_C"/>
    <property type="match status" value="1"/>
</dbReference>
<protein>
    <recommendedName>
        <fullName evidence="2">Conserved oligomeric Golgi complex subunit 5</fullName>
    </recommendedName>
</protein>
<evidence type="ECO:0000259" key="5">
    <source>
        <dbReference type="Pfam" id="PF10392"/>
    </source>
</evidence>